<accession>A0AAN8ET22</accession>
<proteinExistence type="predicted"/>
<name>A0AAN8ET22_9EURO</name>
<dbReference type="AlphaFoldDB" id="A0AAN8ET22"/>
<gene>
    <name evidence="1" type="ORF">OHC33_000110</name>
</gene>
<organism evidence="1 2">
    <name type="scientific">Knufia fluminis</name>
    <dbReference type="NCBI Taxonomy" id="191047"/>
    <lineage>
        <taxon>Eukaryota</taxon>
        <taxon>Fungi</taxon>
        <taxon>Dikarya</taxon>
        <taxon>Ascomycota</taxon>
        <taxon>Pezizomycotina</taxon>
        <taxon>Eurotiomycetes</taxon>
        <taxon>Chaetothyriomycetidae</taxon>
        <taxon>Chaetothyriales</taxon>
        <taxon>Trichomeriaceae</taxon>
        <taxon>Knufia</taxon>
    </lineage>
</organism>
<reference evidence="1 2" key="1">
    <citation type="submission" date="2022-12" db="EMBL/GenBank/DDBJ databases">
        <title>Genomic features and morphological characterization of a novel Knufia sp. strain isolated from spacecraft assembly facility.</title>
        <authorList>
            <person name="Teixeira M."/>
            <person name="Chander A.M."/>
            <person name="Stajich J.E."/>
            <person name="Venkateswaran K."/>
        </authorList>
    </citation>
    <scope>NUCLEOTIDE SEQUENCE [LARGE SCALE GENOMIC DNA]</scope>
    <source>
        <strain evidence="1 2">FJI-L2-BK-P2</strain>
    </source>
</reference>
<dbReference type="EMBL" id="JAKLMC020000001">
    <property type="protein sequence ID" value="KAK5958268.1"/>
    <property type="molecule type" value="Genomic_DNA"/>
</dbReference>
<dbReference type="PANTHER" id="PTHR36166:SF1">
    <property type="entry name" value="SRPBCC DOMAIN-CONTAINING PROTEIN"/>
    <property type="match status" value="1"/>
</dbReference>
<evidence type="ECO:0000313" key="1">
    <source>
        <dbReference type="EMBL" id="KAK5958268.1"/>
    </source>
</evidence>
<dbReference type="PANTHER" id="PTHR36166">
    <property type="entry name" value="CHROMOSOME 9, WHOLE GENOME SHOTGUN SEQUENCE"/>
    <property type="match status" value="1"/>
</dbReference>
<evidence type="ECO:0000313" key="2">
    <source>
        <dbReference type="Proteomes" id="UP001316803"/>
    </source>
</evidence>
<dbReference type="CDD" id="cd07822">
    <property type="entry name" value="SRPBCC_4"/>
    <property type="match status" value="1"/>
</dbReference>
<sequence>MSRIVITTSIEIAASPAETKKKYKLSFSSIAELTHTYKFLQFDQIPKYHPNGFIKSLSPATPNAPLDVGNKMHVVVELGDFEAPILENSATTFCWGGKGLLGTFNGDHAFHFTESKTTAGGTTFIQEEQFSGVLAFIIGDGTVGKMLGFREKTREGFEGFNRDFKKWVESGE</sequence>
<dbReference type="Proteomes" id="UP001316803">
    <property type="component" value="Unassembled WGS sequence"/>
</dbReference>
<protein>
    <submittedName>
        <fullName evidence="1">Uncharacterized protein</fullName>
    </submittedName>
</protein>
<comment type="caution">
    <text evidence="1">The sequence shown here is derived from an EMBL/GenBank/DDBJ whole genome shotgun (WGS) entry which is preliminary data.</text>
</comment>
<keyword evidence="2" id="KW-1185">Reference proteome</keyword>